<comment type="caution">
    <text evidence="4">The sequence shown here is derived from an EMBL/GenBank/DDBJ whole genome shotgun (WGS) entry which is preliminary data.</text>
</comment>
<evidence type="ECO:0000313" key="5">
    <source>
        <dbReference type="Proteomes" id="UP001187682"/>
    </source>
</evidence>
<sequence>MPHQSLTRALLLALLPTALSSSIIVSHFEGTVYSLALSDDASELSVSSQVQLGGMPSWVTLDKETKTLYVTDESWFGSTKLSAWSVGEGAALTAAGQAPTRGGELHCSLFGGADGKGFIAASQYGGGSIITYSLPLTPSSTPLDTLKFTMSGPGPRPDRQDAPHPHSTLSDPTGGYLLVPDLGADLVRIFAISASGKLTACPAAAAPPGSGPRHAAFWGPADATADTDITILYTVNEIANSVTSWDVSYDSDCLTLTQKDTVSTFPAGETPRSGSKAAEILVRDNFIYVSNRWDKTFGQTSDSIALFNITSPQGDFEFVELADSGANFPRTMDLNAKGDMLAVGGQTSSDVVVLERDVETGRLGGVLAKLQVGRLGREGEEDGLSGIAWSE</sequence>
<reference evidence="4" key="1">
    <citation type="submission" date="2018-03" db="EMBL/GenBank/DDBJ databases">
        <authorList>
            <person name="Guldener U."/>
        </authorList>
    </citation>
    <scope>NUCLEOTIDE SEQUENCE</scope>
</reference>
<keyword evidence="5" id="KW-1185">Reference proteome</keyword>
<organism evidence="4 5">
    <name type="scientific">Cephalotrichum gorgonifer</name>
    <dbReference type="NCBI Taxonomy" id="2041049"/>
    <lineage>
        <taxon>Eukaryota</taxon>
        <taxon>Fungi</taxon>
        <taxon>Dikarya</taxon>
        <taxon>Ascomycota</taxon>
        <taxon>Pezizomycotina</taxon>
        <taxon>Sordariomycetes</taxon>
        <taxon>Hypocreomycetidae</taxon>
        <taxon>Microascales</taxon>
        <taxon>Microascaceae</taxon>
        <taxon>Cephalotrichum</taxon>
    </lineage>
</organism>
<comment type="similarity">
    <text evidence="1">Belongs to the cycloisomerase 2 family.</text>
</comment>
<dbReference type="PANTHER" id="PTHR30344">
    <property type="entry name" value="6-PHOSPHOGLUCONOLACTONASE-RELATED"/>
    <property type="match status" value="1"/>
</dbReference>
<accession>A0AAE8MSD6</accession>
<dbReference type="Proteomes" id="UP001187682">
    <property type="component" value="Unassembled WGS sequence"/>
</dbReference>
<dbReference type="EMBL" id="ONZQ02000002">
    <property type="protein sequence ID" value="SPN98742.1"/>
    <property type="molecule type" value="Genomic_DNA"/>
</dbReference>
<evidence type="ECO:0000256" key="2">
    <source>
        <dbReference type="SAM" id="MobiDB-lite"/>
    </source>
</evidence>
<dbReference type="AlphaFoldDB" id="A0AAE8MSD6"/>
<proteinExistence type="inferred from homology"/>
<evidence type="ECO:0000313" key="4">
    <source>
        <dbReference type="EMBL" id="SPN98742.1"/>
    </source>
</evidence>
<dbReference type="InterPro" id="IPR050282">
    <property type="entry name" value="Cycloisomerase_2"/>
</dbReference>
<gene>
    <name evidence="4" type="ORF">DNG_01786</name>
</gene>
<keyword evidence="3" id="KW-0732">Signal</keyword>
<feature type="region of interest" description="Disordered" evidence="2">
    <location>
        <begin position="150"/>
        <end position="171"/>
    </location>
</feature>
<dbReference type="InterPro" id="IPR019405">
    <property type="entry name" value="Lactonase_7-beta_prop"/>
</dbReference>
<evidence type="ECO:0000256" key="3">
    <source>
        <dbReference type="SAM" id="SignalP"/>
    </source>
</evidence>
<name>A0AAE8MSD6_9PEZI</name>
<feature type="chain" id="PRO_5042097408" description="6-phosphogluconolactonase" evidence="3">
    <location>
        <begin position="21"/>
        <end position="391"/>
    </location>
</feature>
<feature type="signal peptide" evidence="3">
    <location>
        <begin position="1"/>
        <end position="20"/>
    </location>
</feature>
<protein>
    <recommendedName>
        <fullName evidence="6">6-phosphogluconolactonase</fullName>
    </recommendedName>
</protein>
<dbReference type="PANTHER" id="PTHR30344:SF1">
    <property type="entry name" value="6-PHOSPHOGLUCONOLACTONASE"/>
    <property type="match status" value="1"/>
</dbReference>
<dbReference type="InterPro" id="IPR015943">
    <property type="entry name" value="WD40/YVTN_repeat-like_dom_sf"/>
</dbReference>
<dbReference type="InterPro" id="IPR011048">
    <property type="entry name" value="Haem_d1_sf"/>
</dbReference>
<dbReference type="GO" id="GO:0017057">
    <property type="term" value="F:6-phosphogluconolactonase activity"/>
    <property type="evidence" value="ECO:0007669"/>
    <property type="project" value="TreeGrafter"/>
</dbReference>
<dbReference type="SUPFAM" id="SSF51004">
    <property type="entry name" value="C-terminal (heme d1) domain of cytochrome cd1-nitrite reductase"/>
    <property type="match status" value="1"/>
</dbReference>
<dbReference type="Gene3D" id="2.130.10.10">
    <property type="entry name" value="YVTN repeat-like/Quinoprotein amine dehydrogenase"/>
    <property type="match status" value="1"/>
</dbReference>
<evidence type="ECO:0008006" key="6">
    <source>
        <dbReference type="Google" id="ProtNLM"/>
    </source>
</evidence>
<dbReference type="Pfam" id="PF10282">
    <property type="entry name" value="Lactonase"/>
    <property type="match status" value="1"/>
</dbReference>
<evidence type="ECO:0000256" key="1">
    <source>
        <dbReference type="ARBA" id="ARBA00005564"/>
    </source>
</evidence>